<dbReference type="PANTHER" id="PTHR47466:SF1">
    <property type="entry name" value="METALLOPROTEASE MEP1 (AFU_ORTHOLOGUE AFUA_1G07730)-RELATED"/>
    <property type="match status" value="1"/>
</dbReference>
<evidence type="ECO:0000256" key="5">
    <source>
        <dbReference type="ARBA" id="ARBA00022729"/>
    </source>
</evidence>
<dbReference type="SUPFAM" id="SSF55486">
    <property type="entry name" value="Metalloproteases ('zincins'), catalytic domain"/>
    <property type="match status" value="1"/>
</dbReference>
<feature type="domain" description="Peptidase M43 pregnancy-associated plasma-A" evidence="11">
    <location>
        <begin position="199"/>
        <end position="282"/>
    </location>
</feature>
<dbReference type="EMBL" id="JACEFI010000001">
    <property type="protein sequence ID" value="KAH0601162.1"/>
    <property type="molecule type" value="Genomic_DNA"/>
</dbReference>
<keyword evidence="6" id="KW-0378">Hydrolase</keyword>
<evidence type="ECO:0000313" key="13">
    <source>
        <dbReference type="Proteomes" id="UP000764110"/>
    </source>
</evidence>
<sequence>MSLLTFLVTMLMANAVNASAIYVRQEAASPCQEQVPSEEFVEISRKLRLEASNSSLTRRQQGNFNIRVYAHIVYDYRRADGGYIQEHLIANQIQIMNRHYRNVGISFTLAHVDKTRHPRWAYGYDEFAMKENLRKGGYADLNMYFVASIPGGAADGSRIYGLCYLPIPRRLQGWEFVRDGCTLIAQSVPGAWGWIRQAHAATHEVGHYLGLYHTFEWGNWGERICSPGDDVDDTYPQERPSHYDTRPWVWACRGWQRSNMYNFMDYSPHSNSFTPQQASRMRFFANVRRQIAAGYW</sequence>
<keyword evidence="13" id="KW-1185">Reference proteome</keyword>
<evidence type="ECO:0000256" key="2">
    <source>
        <dbReference type="ARBA" id="ARBA00008721"/>
    </source>
</evidence>
<gene>
    <name evidence="12" type="ORF">MHUMG1_00034</name>
</gene>
<feature type="signal peptide" evidence="10">
    <location>
        <begin position="1"/>
        <end position="18"/>
    </location>
</feature>
<dbReference type="InterPro" id="IPR024079">
    <property type="entry name" value="MetalloPept_cat_dom_sf"/>
</dbReference>
<evidence type="ECO:0000256" key="4">
    <source>
        <dbReference type="ARBA" id="ARBA00022723"/>
    </source>
</evidence>
<keyword evidence="8" id="KW-0482">Metalloprotease</keyword>
<keyword evidence="9" id="KW-1015">Disulfide bond</keyword>
<evidence type="ECO:0000256" key="3">
    <source>
        <dbReference type="ARBA" id="ARBA00022670"/>
    </source>
</evidence>
<keyword evidence="7" id="KW-0862">Zinc</keyword>
<dbReference type="GO" id="GO:0006508">
    <property type="term" value="P:proteolysis"/>
    <property type="evidence" value="ECO:0007669"/>
    <property type="project" value="UniProtKB-KW"/>
</dbReference>
<evidence type="ECO:0000256" key="8">
    <source>
        <dbReference type="ARBA" id="ARBA00023049"/>
    </source>
</evidence>
<evidence type="ECO:0000256" key="10">
    <source>
        <dbReference type="SAM" id="SignalP"/>
    </source>
</evidence>
<comment type="caution">
    <text evidence="12">The sequence shown here is derived from an EMBL/GenBank/DDBJ whole genome shotgun (WGS) entry which is preliminary data.</text>
</comment>
<reference evidence="12 13" key="1">
    <citation type="submission" date="2020-07" db="EMBL/GenBank/DDBJ databases">
        <title>Metarhizium humberi genome.</title>
        <authorList>
            <person name="Lysoe E."/>
        </authorList>
    </citation>
    <scope>NUCLEOTIDE SEQUENCE [LARGE SCALE GENOMIC DNA]</scope>
    <source>
        <strain evidence="12 13">ESALQ1638</strain>
    </source>
</reference>
<dbReference type="Proteomes" id="UP000764110">
    <property type="component" value="Unassembled WGS sequence"/>
</dbReference>
<evidence type="ECO:0000256" key="9">
    <source>
        <dbReference type="ARBA" id="ARBA00023157"/>
    </source>
</evidence>
<name>A0A9P8MIY4_9HYPO</name>
<organism evidence="12 13">
    <name type="scientific">Metarhizium humberi</name>
    <dbReference type="NCBI Taxonomy" id="2596975"/>
    <lineage>
        <taxon>Eukaryota</taxon>
        <taxon>Fungi</taxon>
        <taxon>Dikarya</taxon>
        <taxon>Ascomycota</taxon>
        <taxon>Pezizomycotina</taxon>
        <taxon>Sordariomycetes</taxon>
        <taxon>Hypocreomycetidae</taxon>
        <taxon>Hypocreales</taxon>
        <taxon>Clavicipitaceae</taxon>
        <taxon>Metarhizium</taxon>
    </lineage>
</organism>
<evidence type="ECO:0000313" key="12">
    <source>
        <dbReference type="EMBL" id="KAH0601162.1"/>
    </source>
</evidence>
<dbReference type="PANTHER" id="PTHR47466">
    <property type="match status" value="1"/>
</dbReference>
<evidence type="ECO:0000256" key="1">
    <source>
        <dbReference type="ARBA" id="ARBA00003174"/>
    </source>
</evidence>
<accession>A0A9P8MIY4</accession>
<protein>
    <recommendedName>
        <fullName evidence="11">Peptidase M43 pregnancy-associated plasma-A domain-containing protein</fullName>
    </recommendedName>
</protein>
<dbReference type="InterPro" id="IPR008754">
    <property type="entry name" value="Peptidase_M43"/>
</dbReference>
<keyword evidence="3" id="KW-0645">Protease</keyword>
<dbReference type="AlphaFoldDB" id="A0A9P8MIY4"/>
<dbReference type="Gene3D" id="3.40.390.10">
    <property type="entry name" value="Collagenase (Catalytic Domain)"/>
    <property type="match status" value="1"/>
</dbReference>
<evidence type="ECO:0000259" key="11">
    <source>
        <dbReference type="Pfam" id="PF05572"/>
    </source>
</evidence>
<evidence type="ECO:0000256" key="6">
    <source>
        <dbReference type="ARBA" id="ARBA00022801"/>
    </source>
</evidence>
<comment type="function">
    <text evidence="1">Secreted metalloproteinase that allows assimilation of proteinaceous substrates.</text>
</comment>
<keyword evidence="5 10" id="KW-0732">Signal</keyword>
<evidence type="ECO:0000256" key="7">
    <source>
        <dbReference type="ARBA" id="ARBA00022833"/>
    </source>
</evidence>
<feature type="chain" id="PRO_5040385117" description="Peptidase M43 pregnancy-associated plasma-A domain-containing protein" evidence="10">
    <location>
        <begin position="19"/>
        <end position="296"/>
    </location>
</feature>
<dbReference type="GO" id="GO:0008237">
    <property type="term" value="F:metallopeptidase activity"/>
    <property type="evidence" value="ECO:0007669"/>
    <property type="project" value="UniProtKB-KW"/>
</dbReference>
<dbReference type="GO" id="GO:0046872">
    <property type="term" value="F:metal ion binding"/>
    <property type="evidence" value="ECO:0007669"/>
    <property type="project" value="UniProtKB-KW"/>
</dbReference>
<dbReference type="Pfam" id="PF05572">
    <property type="entry name" value="Peptidase_M43"/>
    <property type="match status" value="1"/>
</dbReference>
<keyword evidence="4" id="KW-0479">Metal-binding</keyword>
<proteinExistence type="inferred from homology"/>
<comment type="similarity">
    <text evidence="2">Belongs to the peptidase M43B family.</text>
</comment>